<feature type="domain" description="DUF2202" evidence="1">
    <location>
        <begin position="57"/>
        <end position="215"/>
    </location>
</feature>
<dbReference type="Proteomes" id="UP000032229">
    <property type="component" value="Chromosome"/>
</dbReference>
<dbReference type="HOGENOM" id="CLU_051317_2_0_10"/>
<sequence>MKLAYNFKNKIMKNSRLNQLITMIALSISLSFMYACDSKNDDEINTEIADISLKQTDKDALLFMMEEEKLARDTYRYLDNLWSITQFANIKGSEQTHMNAIETLLKQYNVTYEILPEGKFANEELQNFYNNFISSGAISIANALQIGATIEDLDIVDLQRNIEATNNKAIISVFEKLQCGSRNHLRSFLNGIESNGDTYTPQFLSLETYNSIINSPNEKCGKN</sequence>
<proteinExistence type="predicted"/>
<evidence type="ECO:0000313" key="2">
    <source>
        <dbReference type="EMBL" id="AJR04431.1"/>
    </source>
</evidence>
<protein>
    <recommendedName>
        <fullName evidence="1">DUF2202 domain-containing protein</fullName>
    </recommendedName>
</protein>
<accession>A0A0C5VZC0</accession>
<dbReference type="CDD" id="cd01048">
    <property type="entry name" value="Ferritin_like_AB2"/>
    <property type="match status" value="1"/>
</dbReference>
<dbReference type="Gene3D" id="1.20.1260.10">
    <property type="match status" value="1"/>
</dbReference>
<keyword evidence="3" id="KW-1185">Reference proteome</keyword>
<dbReference type="STRING" id="1454006.AW14_12980"/>
<dbReference type="InterPro" id="IPR009078">
    <property type="entry name" value="Ferritin-like_SF"/>
</dbReference>
<evidence type="ECO:0000259" key="1">
    <source>
        <dbReference type="Pfam" id="PF09968"/>
    </source>
</evidence>
<dbReference type="KEGG" id="sze:AW14_12980"/>
<dbReference type="InterPro" id="IPR019243">
    <property type="entry name" value="DUF2202"/>
</dbReference>
<dbReference type="Pfam" id="PF09968">
    <property type="entry name" value="DUF2202"/>
    <property type="match status" value="1"/>
</dbReference>
<dbReference type="SUPFAM" id="SSF47240">
    <property type="entry name" value="Ferritin-like"/>
    <property type="match status" value="1"/>
</dbReference>
<reference evidence="2 3" key="1">
    <citation type="submission" date="2014-02" db="EMBL/GenBank/DDBJ databases">
        <authorList>
            <person name="Young C.-C."/>
            <person name="Hameed A."/>
            <person name="Huang H.-C."/>
            <person name="Shahina M."/>
        </authorList>
    </citation>
    <scope>NUCLEOTIDE SEQUENCE [LARGE SCALE GENOMIC DNA]</scope>
    <source>
        <strain evidence="2 3">CC-SAMT-1</strain>
    </source>
</reference>
<dbReference type="EMBL" id="CP007202">
    <property type="protein sequence ID" value="AJR04431.1"/>
    <property type="molecule type" value="Genomic_DNA"/>
</dbReference>
<dbReference type="AlphaFoldDB" id="A0A0C5VZC0"/>
<organism evidence="2 3">
    <name type="scientific">Siansivirga zeaxanthinifaciens CC-SAMT-1</name>
    <dbReference type="NCBI Taxonomy" id="1454006"/>
    <lineage>
        <taxon>Bacteria</taxon>
        <taxon>Pseudomonadati</taxon>
        <taxon>Bacteroidota</taxon>
        <taxon>Flavobacteriia</taxon>
        <taxon>Flavobacteriales</taxon>
        <taxon>Flavobacteriaceae</taxon>
        <taxon>Siansivirga</taxon>
    </lineage>
</organism>
<gene>
    <name evidence="2" type="ORF">AW14_12980</name>
</gene>
<evidence type="ECO:0000313" key="3">
    <source>
        <dbReference type="Proteomes" id="UP000032229"/>
    </source>
</evidence>
<name>A0A0C5VZC0_9FLAO</name>
<dbReference type="InterPro" id="IPR012347">
    <property type="entry name" value="Ferritin-like"/>
</dbReference>